<dbReference type="Proteomes" id="UP000032142">
    <property type="component" value="Unassembled WGS sequence"/>
</dbReference>
<dbReference type="OrthoDB" id="1699474at2759"/>
<organism evidence="1 2">
    <name type="scientific">Gossypium arboreum</name>
    <name type="common">Tree cotton</name>
    <name type="synonym">Gossypium nanking</name>
    <dbReference type="NCBI Taxonomy" id="29729"/>
    <lineage>
        <taxon>Eukaryota</taxon>
        <taxon>Viridiplantae</taxon>
        <taxon>Streptophyta</taxon>
        <taxon>Embryophyta</taxon>
        <taxon>Tracheophyta</taxon>
        <taxon>Spermatophyta</taxon>
        <taxon>Magnoliopsida</taxon>
        <taxon>eudicotyledons</taxon>
        <taxon>Gunneridae</taxon>
        <taxon>Pentapetalae</taxon>
        <taxon>rosids</taxon>
        <taxon>malvids</taxon>
        <taxon>Malvales</taxon>
        <taxon>Malvaceae</taxon>
        <taxon>Malvoideae</taxon>
        <taxon>Gossypium</taxon>
    </lineage>
</organism>
<dbReference type="EMBL" id="JRRC01086109">
    <property type="protein sequence ID" value="KHF99601.1"/>
    <property type="molecule type" value="Genomic_DNA"/>
</dbReference>
<name>A0A0B0MGT2_GOSAR</name>
<sequence length="285" mass="32670">MEVSQKINGKKRLPSIPSNYVTLLQLQERWIKEKEGKQKGKEEKQETQQQHEEKETNFEERVNDEVSGRESRKNRQIPRFDRGNGKHVAEGKPRDEKTAAAKDFDNENEGKELKKRWKSKNKKRNEMKEKARAANEGEELTGGTSKAPLPTGVEHSKGEEKLIGDELQAPELTSVEEENIEARSELGLSSIPRTHDRTEEIGRKFQAMSMNGEIRRGDHRRYGGQNVHLNYRGGKSERNRRYNGVKFDRRGEGNQRNEGMAWVRKGEVKDQNVSAIQSSGCSSKD</sequence>
<dbReference type="AlphaFoldDB" id="A0A0B0MGT2"/>
<dbReference type="KEGG" id="gab:108450635"/>
<accession>A0A0B0MGT2</accession>
<comment type="caution">
    <text evidence="1">The sequence shown here is derived from an EMBL/GenBank/DDBJ whole genome shotgun (WGS) entry which is preliminary data.</text>
</comment>
<proteinExistence type="predicted"/>
<keyword evidence="2" id="KW-1185">Reference proteome</keyword>
<evidence type="ECO:0000313" key="1">
    <source>
        <dbReference type="EMBL" id="KHF99601.1"/>
    </source>
</evidence>
<protein>
    <submittedName>
        <fullName evidence="1">Protein P1-P2</fullName>
    </submittedName>
</protein>
<gene>
    <name evidence="1" type="ORF">F383_17441</name>
</gene>
<reference evidence="2" key="1">
    <citation type="submission" date="2014-09" db="EMBL/GenBank/DDBJ databases">
        <authorList>
            <person name="Mudge J."/>
            <person name="Ramaraj T."/>
            <person name="Lindquist I.E."/>
            <person name="Bharti A.K."/>
            <person name="Sundararajan A."/>
            <person name="Cameron C.T."/>
            <person name="Woodward J.E."/>
            <person name="May G.D."/>
            <person name="Brubaker C."/>
            <person name="Broadhvest J."/>
            <person name="Wilkins T.A."/>
        </authorList>
    </citation>
    <scope>NUCLEOTIDE SEQUENCE</scope>
    <source>
        <strain evidence="2">cv. AKA8401</strain>
    </source>
</reference>
<evidence type="ECO:0000313" key="2">
    <source>
        <dbReference type="Proteomes" id="UP000032142"/>
    </source>
</evidence>
<dbReference type="OMA" id="QIPRFDR"/>